<organism evidence="2 3">
    <name type="scientific">Coccidioides immitis RMSCC 3703</name>
    <dbReference type="NCBI Taxonomy" id="454286"/>
    <lineage>
        <taxon>Eukaryota</taxon>
        <taxon>Fungi</taxon>
        <taxon>Dikarya</taxon>
        <taxon>Ascomycota</taxon>
        <taxon>Pezizomycotina</taxon>
        <taxon>Eurotiomycetes</taxon>
        <taxon>Eurotiomycetidae</taxon>
        <taxon>Onygenales</taxon>
        <taxon>Onygenaceae</taxon>
        <taxon>Coccidioides</taxon>
    </lineage>
</organism>
<evidence type="ECO:0000313" key="2">
    <source>
        <dbReference type="EMBL" id="KMU78701.1"/>
    </source>
</evidence>
<feature type="region of interest" description="Disordered" evidence="1">
    <location>
        <begin position="22"/>
        <end position="54"/>
    </location>
</feature>
<reference evidence="3" key="1">
    <citation type="journal article" date="2010" name="Genome Res.">
        <title>Population genomic sequencing of Coccidioides fungi reveals recent hybridization and transposon control.</title>
        <authorList>
            <person name="Neafsey D.E."/>
            <person name="Barker B.M."/>
            <person name="Sharpton T.J."/>
            <person name="Stajich J.E."/>
            <person name="Park D.J."/>
            <person name="Whiston E."/>
            <person name="Hung C.-Y."/>
            <person name="McMahan C."/>
            <person name="White J."/>
            <person name="Sykes S."/>
            <person name="Heiman D."/>
            <person name="Young S."/>
            <person name="Zeng Q."/>
            <person name="Abouelleil A."/>
            <person name="Aftuck L."/>
            <person name="Bessette D."/>
            <person name="Brown A."/>
            <person name="FitzGerald M."/>
            <person name="Lui A."/>
            <person name="Macdonald J.P."/>
            <person name="Priest M."/>
            <person name="Orbach M.J."/>
            <person name="Galgiani J.N."/>
            <person name="Kirkland T.N."/>
            <person name="Cole G.T."/>
            <person name="Birren B.W."/>
            <person name="Henn M.R."/>
            <person name="Taylor J.W."/>
            <person name="Rounsley S.D."/>
        </authorList>
    </citation>
    <scope>NUCLEOTIDE SEQUENCE [LARGE SCALE GENOMIC DNA]</scope>
    <source>
        <strain evidence="3">RMSCC 3703</strain>
    </source>
</reference>
<dbReference type="Proteomes" id="UP000054559">
    <property type="component" value="Unassembled WGS sequence"/>
</dbReference>
<gene>
    <name evidence="2" type="ORF">CISG_01741</name>
</gene>
<sequence length="134" mass="15156">MRGEKDVTFVVSQTRSLARDWKKKVAENGKKKGKENGTFVVMGRKASRRESPQQPSCIRLSMESSWRGGRRPSLLSSLYGVGSSLNSHLADVEYEYYSPQNLSQRQRSCSSELRSLCLNALKVEPQLQRAEIAF</sequence>
<evidence type="ECO:0000313" key="3">
    <source>
        <dbReference type="Proteomes" id="UP000054559"/>
    </source>
</evidence>
<proteinExistence type="predicted"/>
<dbReference type="AlphaFoldDB" id="A0A0J8R1U0"/>
<dbReference type="EMBL" id="DS268122">
    <property type="protein sequence ID" value="KMU78701.1"/>
    <property type="molecule type" value="Genomic_DNA"/>
</dbReference>
<accession>A0A0J8R1U0</accession>
<evidence type="ECO:0000256" key="1">
    <source>
        <dbReference type="SAM" id="MobiDB-lite"/>
    </source>
</evidence>
<protein>
    <submittedName>
        <fullName evidence="2">Uncharacterized protein</fullName>
    </submittedName>
</protein>
<name>A0A0J8R1U0_COCIT</name>